<dbReference type="InterPro" id="IPR027359">
    <property type="entry name" value="Volt_channel_dom_sf"/>
</dbReference>
<dbReference type="InterPro" id="IPR028325">
    <property type="entry name" value="VG_K_chnl"/>
</dbReference>
<evidence type="ECO:0000259" key="13">
    <source>
        <dbReference type="Pfam" id="PF00520"/>
    </source>
</evidence>
<feature type="transmembrane region" description="Helical" evidence="12">
    <location>
        <begin position="52"/>
        <end position="71"/>
    </location>
</feature>
<feature type="domain" description="Ion transport" evidence="13">
    <location>
        <begin position="23"/>
        <end position="233"/>
    </location>
</feature>
<evidence type="ECO:0000313" key="14">
    <source>
        <dbReference type="EMBL" id="WOK04413.1"/>
    </source>
</evidence>
<evidence type="ECO:0000256" key="5">
    <source>
        <dbReference type="ARBA" id="ARBA00022826"/>
    </source>
</evidence>
<protein>
    <submittedName>
        <fullName evidence="14">Ion transporter</fullName>
    </submittedName>
</protein>
<evidence type="ECO:0000256" key="10">
    <source>
        <dbReference type="ARBA" id="ARBA00023136"/>
    </source>
</evidence>
<evidence type="ECO:0000256" key="1">
    <source>
        <dbReference type="ARBA" id="ARBA00004141"/>
    </source>
</evidence>
<dbReference type="Pfam" id="PF00520">
    <property type="entry name" value="Ion_trans"/>
    <property type="match status" value="1"/>
</dbReference>
<keyword evidence="2" id="KW-0813">Transport</keyword>
<keyword evidence="3" id="KW-0633">Potassium transport</keyword>
<comment type="subcellular location">
    <subcellularLocation>
        <location evidence="1">Membrane</location>
        <topology evidence="1">Multi-pass membrane protein</topology>
    </subcellularLocation>
</comment>
<keyword evidence="10 12" id="KW-0472">Membrane</keyword>
<feature type="transmembrane region" description="Helical" evidence="12">
    <location>
        <begin position="21"/>
        <end position="40"/>
    </location>
</feature>
<evidence type="ECO:0000256" key="7">
    <source>
        <dbReference type="ARBA" id="ARBA00022958"/>
    </source>
</evidence>
<evidence type="ECO:0000256" key="6">
    <source>
        <dbReference type="ARBA" id="ARBA00022882"/>
    </source>
</evidence>
<dbReference type="PANTHER" id="PTHR11537">
    <property type="entry name" value="VOLTAGE-GATED POTASSIUM CHANNEL"/>
    <property type="match status" value="1"/>
</dbReference>
<accession>A0ABZ0IHB1</accession>
<feature type="transmembrane region" description="Helical" evidence="12">
    <location>
        <begin position="207"/>
        <end position="229"/>
    </location>
</feature>
<dbReference type="EMBL" id="CP136051">
    <property type="protein sequence ID" value="WOK04413.1"/>
    <property type="molecule type" value="Genomic_DNA"/>
</dbReference>
<dbReference type="PRINTS" id="PR00169">
    <property type="entry name" value="KCHANNEL"/>
</dbReference>
<evidence type="ECO:0000256" key="3">
    <source>
        <dbReference type="ARBA" id="ARBA00022538"/>
    </source>
</evidence>
<keyword evidence="15" id="KW-1185">Reference proteome</keyword>
<dbReference type="RefSeq" id="WP_317487223.1">
    <property type="nucleotide sequence ID" value="NZ_CP136051.1"/>
</dbReference>
<evidence type="ECO:0000256" key="11">
    <source>
        <dbReference type="ARBA" id="ARBA00023303"/>
    </source>
</evidence>
<keyword evidence="6" id="KW-0851">Voltage-gated channel</keyword>
<keyword evidence="11" id="KW-0407">Ion channel</keyword>
<dbReference type="Gene3D" id="1.20.120.350">
    <property type="entry name" value="Voltage-gated potassium channels. Chain C"/>
    <property type="match status" value="1"/>
</dbReference>
<proteinExistence type="predicted"/>
<feature type="transmembrane region" description="Helical" evidence="12">
    <location>
        <begin position="83"/>
        <end position="105"/>
    </location>
</feature>
<sequence>MQSTKEKLHRIIFGVDTPAGKGFDIALLILIVASITILMLESVREINQEWAALFYKLDWIITGLFTVEYGLRLWTSEKKTQYVFSFFGIIDLLSILPTYLSIFFIGSHALAIIRVLRLLRVFRVLKLVQFMGEASKLGEAVKSSSRKIVVFLFFVVIVSVFVGTLMYIIEGREHGFTSIPRSIYWAIVTLSTVGYGDIAPQTTLGQFLATILMVTGYGLIAVPTGLVTVELAKGSTNALNPSGDTSRQCRQCGNADHMKKAKYCCECGEALQ</sequence>
<dbReference type="SUPFAM" id="SSF81324">
    <property type="entry name" value="Voltage-gated potassium channels"/>
    <property type="match status" value="1"/>
</dbReference>
<keyword evidence="9" id="KW-0406">Ion transport</keyword>
<evidence type="ECO:0000256" key="12">
    <source>
        <dbReference type="SAM" id="Phobius"/>
    </source>
</evidence>
<keyword evidence="5" id="KW-0631">Potassium channel</keyword>
<evidence type="ECO:0000256" key="8">
    <source>
        <dbReference type="ARBA" id="ARBA00022989"/>
    </source>
</evidence>
<organism evidence="14 15">
    <name type="scientific">Imperialibacter roseus</name>
    <dbReference type="NCBI Taxonomy" id="1324217"/>
    <lineage>
        <taxon>Bacteria</taxon>
        <taxon>Pseudomonadati</taxon>
        <taxon>Bacteroidota</taxon>
        <taxon>Cytophagia</taxon>
        <taxon>Cytophagales</taxon>
        <taxon>Flammeovirgaceae</taxon>
        <taxon>Imperialibacter</taxon>
    </lineage>
</organism>
<evidence type="ECO:0000256" key="9">
    <source>
        <dbReference type="ARBA" id="ARBA00023065"/>
    </source>
</evidence>
<keyword evidence="7" id="KW-0630">Potassium</keyword>
<keyword evidence="8 12" id="KW-1133">Transmembrane helix</keyword>
<gene>
    <name evidence="14" type="ORF">RT717_15135</name>
</gene>
<evidence type="ECO:0000256" key="4">
    <source>
        <dbReference type="ARBA" id="ARBA00022692"/>
    </source>
</evidence>
<evidence type="ECO:0000256" key="2">
    <source>
        <dbReference type="ARBA" id="ARBA00022448"/>
    </source>
</evidence>
<name>A0ABZ0IHB1_9BACT</name>
<dbReference type="Gene3D" id="1.10.287.70">
    <property type="match status" value="1"/>
</dbReference>
<dbReference type="InterPro" id="IPR005821">
    <property type="entry name" value="Ion_trans_dom"/>
</dbReference>
<evidence type="ECO:0000313" key="15">
    <source>
        <dbReference type="Proteomes" id="UP001302349"/>
    </source>
</evidence>
<dbReference type="Proteomes" id="UP001302349">
    <property type="component" value="Chromosome"/>
</dbReference>
<feature type="transmembrane region" description="Helical" evidence="12">
    <location>
        <begin position="148"/>
        <end position="169"/>
    </location>
</feature>
<dbReference type="PANTHER" id="PTHR11537:SF254">
    <property type="entry name" value="POTASSIUM VOLTAGE-GATED CHANNEL PROTEIN SHAB"/>
    <property type="match status" value="1"/>
</dbReference>
<reference evidence="14 15" key="1">
    <citation type="journal article" date="2023" name="Microbiol. Resour. Announc.">
        <title>Complete Genome Sequence of Imperialibacter roseus strain P4T.</title>
        <authorList>
            <person name="Tizabi D.R."/>
            <person name="Bachvaroff T."/>
            <person name="Hill R.T."/>
        </authorList>
    </citation>
    <scope>NUCLEOTIDE SEQUENCE [LARGE SCALE GENOMIC DNA]</scope>
    <source>
        <strain evidence="14 15">P4T</strain>
    </source>
</reference>
<keyword evidence="4 12" id="KW-0812">Transmembrane</keyword>